<dbReference type="InterPro" id="IPR016999">
    <property type="entry name" value="SbnI-like"/>
</dbReference>
<sequence>MLDALQNLRLVELDSLLLHEERDEARLSRLVERVQTEGIQRNPVIVAQHGGRHLVLDGAHRVSALKELGCRLALVQVVRPGGATESWGHLLDAASLRRLLKSAPGIEASGAGSGWVAEVQFAGGERLWLRARDEGVVPAARAMRELQRAYPDGEPVRRVAPAEEVEIPEGAALVRYRRFSLRELTGLVERGEVLPAGITRFVIPDRVLNVCLPLVYLKGGSLEERNRELREFIEGLERQGRIRRYSEPVILFE</sequence>
<organism evidence="2 3">
    <name type="scientific">Rubrobacter taiwanensis</name>
    <dbReference type="NCBI Taxonomy" id="185139"/>
    <lineage>
        <taxon>Bacteria</taxon>
        <taxon>Bacillati</taxon>
        <taxon>Actinomycetota</taxon>
        <taxon>Rubrobacteria</taxon>
        <taxon>Rubrobacterales</taxon>
        <taxon>Rubrobacteraceae</taxon>
        <taxon>Rubrobacter</taxon>
    </lineage>
</organism>
<dbReference type="EMBL" id="SKBU01000015">
    <property type="protein sequence ID" value="TCJ16933.1"/>
    <property type="molecule type" value="Genomic_DNA"/>
</dbReference>
<proteinExistence type="predicted"/>
<dbReference type="InterPro" id="IPR037953">
    <property type="entry name" value="SbnI-like_N"/>
</dbReference>
<dbReference type="SMART" id="SM00470">
    <property type="entry name" value="ParB"/>
    <property type="match status" value="1"/>
</dbReference>
<evidence type="ECO:0000313" key="3">
    <source>
        <dbReference type="Proteomes" id="UP000295244"/>
    </source>
</evidence>
<dbReference type="InterPro" id="IPR003115">
    <property type="entry name" value="ParB_N"/>
</dbReference>
<feature type="domain" description="ParB-like N-terminal" evidence="1">
    <location>
        <begin position="9"/>
        <end position="94"/>
    </location>
</feature>
<name>A0A4R1BI44_9ACTN</name>
<evidence type="ECO:0000259" key="1">
    <source>
        <dbReference type="SMART" id="SM00470"/>
    </source>
</evidence>
<comment type="caution">
    <text evidence="2">The sequence shown here is derived from an EMBL/GenBank/DDBJ whole genome shotgun (WGS) entry which is preliminary data.</text>
</comment>
<reference evidence="2 3" key="1">
    <citation type="submission" date="2019-03" db="EMBL/GenBank/DDBJ databases">
        <title>Whole genome sequence of a novel Rubrobacter taiwanensis strain, isolated from Yellowstone National Park.</title>
        <authorList>
            <person name="Freed S."/>
            <person name="Ramaley R.F."/>
            <person name="Kyndt J.A."/>
        </authorList>
    </citation>
    <scope>NUCLEOTIDE SEQUENCE [LARGE SCALE GENOMIC DNA]</scope>
    <source>
        <strain evidence="2 3">Yellowstone</strain>
    </source>
</reference>
<dbReference type="RefSeq" id="WP_132691261.1">
    <property type="nucleotide sequence ID" value="NZ_SKBU01000015.1"/>
</dbReference>
<gene>
    <name evidence="2" type="ORF">E0L93_09570</name>
</gene>
<dbReference type="InterPro" id="IPR036086">
    <property type="entry name" value="ParB/Sulfiredoxin_sf"/>
</dbReference>
<dbReference type="CDD" id="cd16388">
    <property type="entry name" value="SbnI_like_N"/>
    <property type="match status" value="1"/>
</dbReference>
<keyword evidence="3" id="KW-1185">Reference proteome</keyword>
<dbReference type="PIRSF" id="PIRSF032543">
    <property type="entry name" value="UCP032543_ParB-like"/>
    <property type="match status" value="1"/>
</dbReference>
<dbReference type="OrthoDB" id="2380647at2"/>
<accession>A0A4R1BI44</accession>
<dbReference type="Proteomes" id="UP000295244">
    <property type="component" value="Unassembled WGS sequence"/>
</dbReference>
<dbReference type="Gene3D" id="3.90.1530.10">
    <property type="entry name" value="Conserved hypothetical protein from pyrococcus furiosus pfu- 392566-001, ParB domain"/>
    <property type="match status" value="1"/>
</dbReference>
<evidence type="ECO:0000313" key="2">
    <source>
        <dbReference type="EMBL" id="TCJ16933.1"/>
    </source>
</evidence>
<dbReference type="SUPFAM" id="SSF110849">
    <property type="entry name" value="ParB/Sulfiredoxin"/>
    <property type="match status" value="1"/>
</dbReference>
<dbReference type="AlphaFoldDB" id="A0A4R1BI44"/>
<protein>
    <recommendedName>
        <fullName evidence="1">ParB-like N-terminal domain-containing protein</fullName>
    </recommendedName>
</protein>